<feature type="domain" description="Transposase IS200-like" evidence="1">
    <location>
        <begin position="17"/>
        <end position="151"/>
    </location>
</feature>
<protein>
    <recommendedName>
        <fullName evidence="1">Transposase IS200-like domain-containing protein</fullName>
    </recommendedName>
</protein>
<dbReference type="SMART" id="SM01321">
    <property type="entry name" value="Y1_Tnp"/>
    <property type="match status" value="1"/>
</dbReference>
<dbReference type="EMBL" id="BAFH01000004">
    <property type="protein sequence ID" value="GAB63412.1"/>
    <property type="molecule type" value="Genomic_DNA"/>
</dbReference>
<dbReference type="PANTHER" id="PTHR36966">
    <property type="entry name" value="REP-ASSOCIATED TYROSINE TRANSPOSASE"/>
    <property type="match status" value="1"/>
</dbReference>
<sequence length="187" mass="22237">MNNNSPQHKKTIRHYNVPCHAHFLTFSCYQCLPLLSKDRTRNWLIESIITVKEKYQYALWAYVIMPEHAHLLVYPLVENYNISLFLKAIKQSVARRAKHYLEEHDCNWRDKLTIKFGSRDVFRFWQAGPGYDRNITSKDELFEKIHYVHGNPVRRGLVLNPQEWKWSSAGWYAGERDVVLAVDEMNL</sequence>
<dbReference type="PANTHER" id="PTHR36966:SF1">
    <property type="entry name" value="REP-ASSOCIATED TYROSINE TRANSPOSASE"/>
    <property type="match status" value="1"/>
</dbReference>
<dbReference type="eggNOG" id="COG1943">
    <property type="taxonomic scope" value="Bacteria"/>
</dbReference>
<dbReference type="Proteomes" id="UP000002985">
    <property type="component" value="Unassembled WGS sequence"/>
</dbReference>
<dbReference type="InterPro" id="IPR002686">
    <property type="entry name" value="Transposase_17"/>
</dbReference>
<dbReference type="GO" id="GO:0006313">
    <property type="term" value="P:DNA transposition"/>
    <property type="evidence" value="ECO:0007669"/>
    <property type="project" value="InterPro"/>
</dbReference>
<gene>
    <name evidence="2" type="ORF">KSU1_D0103</name>
</gene>
<dbReference type="NCBIfam" id="NF047646">
    <property type="entry name" value="REP_Tyr_transpos"/>
    <property type="match status" value="1"/>
</dbReference>
<dbReference type="InterPro" id="IPR036515">
    <property type="entry name" value="Transposase_17_sf"/>
</dbReference>
<proteinExistence type="predicted"/>
<evidence type="ECO:0000313" key="3">
    <source>
        <dbReference type="Proteomes" id="UP000002985"/>
    </source>
</evidence>
<dbReference type="SUPFAM" id="SSF143422">
    <property type="entry name" value="Transposase IS200-like"/>
    <property type="match status" value="1"/>
</dbReference>
<dbReference type="InterPro" id="IPR052715">
    <property type="entry name" value="RAYT_transposase"/>
</dbReference>
<name>I3INW7_9BACT</name>
<dbReference type="STRING" id="247490.KSU1_D0103"/>
<evidence type="ECO:0000259" key="1">
    <source>
        <dbReference type="SMART" id="SM01321"/>
    </source>
</evidence>
<accession>I3INW7</accession>
<comment type="caution">
    <text evidence="2">The sequence shown here is derived from an EMBL/GenBank/DDBJ whole genome shotgun (WGS) entry which is preliminary data.</text>
</comment>
<evidence type="ECO:0000313" key="2">
    <source>
        <dbReference type="EMBL" id="GAB63412.1"/>
    </source>
</evidence>
<dbReference type="AlphaFoldDB" id="I3INW7"/>
<dbReference type="GO" id="GO:0043565">
    <property type="term" value="F:sequence-specific DNA binding"/>
    <property type="evidence" value="ECO:0007669"/>
    <property type="project" value="TreeGrafter"/>
</dbReference>
<keyword evidence="3" id="KW-1185">Reference proteome</keyword>
<dbReference type="Pfam" id="PF01797">
    <property type="entry name" value="Y1_Tnp"/>
    <property type="match status" value="1"/>
</dbReference>
<organism evidence="2 3">
    <name type="scientific">Candidatus Jettenia caeni</name>
    <dbReference type="NCBI Taxonomy" id="247490"/>
    <lineage>
        <taxon>Bacteria</taxon>
        <taxon>Pseudomonadati</taxon>
        <taxon>Planctomycetota</taxon>
        <taxon>Candidatus Brocadiia</taxon>
        <taxon>Candidatus Brocadiales</taxon>
        <taxon>Candidatus Brocadiaceae</taxon>
        <taxon>Candidatus Jettenia</taxon>
    </lineage>
</organism>
<dbReference type="GO" id="GO:0004803">
    <property type="term" value="F:transposase activity"/>
    <property type="evidence" value="ECO:0007669"/>
    <property type="project" value="InterPro"/>
</dbReference>
<reference evidence="2 3" key="1">
    <citation type="journal article" date="2012" name="FEBS Lett.">
        <title>Anammox organism KSU-1 expresses a NirK-type copper-containing nitrite reductase instead of a NirS-type with cytochrome cd1.</title>
        <authorList>
            <person name="Hira D."/>
            <person name="Toh H."/>
            <person name="Migita C.T."/>
            <person name="Okubo H."/>
            <person name="Nishiyama T."/>
            <person name="Hattori M."/>
            <person name="Furukawa K."/>
            <person name="Fujii T."/>
        </authorList>
    </citation>
    <scope>NUCLEOTIDE SEQUENCE [LARGE SCALE GENOMIC DNA]</scope>
</reference>
<dbReference type="Gene3D" id="3.30.70.1290">
    <property type="entry name" value="Transposase IS200-like"/>
    <property type="match status" value="1"/>
</dbReference>